<comment type="caution">
    <text evidence="2">The sequence shown here is derived from an EMBL/GenBank/DDBJ whole genome shotgun (WGS) entry which is preliminary data.</text>
</comment>
<protein>
    <submittedName>
        <fullName evidence="2">Helix-turn-helix domain-containing protein</fullName>
    </submittedName>
</protein>
<dbReference type="EMBL" id="JACWZY010000040">
    <property type="protein sequence ID" value="MBD2704953.1"/>
    <property type="molecule type" value="Genomic_DNA"/>
</dbReference>
<dbReference type="AlphaFoldDB" id="A0A927AV27"/>
<dbReference type="Pfam" id="PF12728">
    <property type="entry name" value="HTH_17"/>
    <property type="match status" value="1"/>
</dbReference>
<evidence type="ECO:0000313" key="3">
    <source>
        <dbReference type="Proteomes" id="UP000598820"/>
    </source>
</evidence>
<name>A0A927AV27_9BACT</name>
<sequence length="95" mass="10945">MVLNLQQILDDLSDIKKDVSAIQGIINQAPFQPTDDKPMSLTEAAEFLGIAEQTIYQNIRKVPHRKRFGRLYFFKAELLAYLDGHEINQSRKPRS</sequence>
<accession>A0A927AV27</accession>
<organism evidence="2 3">
    <name type="scientific">Spirosoma profusum</name>
    <dbReference type="NCBI Taxonomy" id="2771354"/>
    <lineage>
        <taxon>Bacteria</taxon>
        <taxon>Pseudomonadati</taxon>
        <taxon>Bacteroidota</taxon>
        <taxon>Cytophagia</taxon>
        <taxon>Cytophagales</taxon>
        <taxon>Cytophagaceae</taxon>
        <taxon>Spirosoma</taxon>
    </lineage>
</organism>
<dbReference type="Proteomes" id="UP000598820">
    <property type="component" value="Unassembled WGS sequence"/>
</dbReference>
<evidence type="ECO:0000259" key="1">
    <source>
        <dbReference type="Pfam" id="PF12728"/>
    </source>
</evidence>
<proteinExistence type="predicted"/>
<reference evidence="2" key="1">
    <citation type="submission" date="2020-09" db="EMBL/GenBank/DDBJ databases">
        <authorList>
            <person name="Kim M.K."/>
        </authorList>
    </citation>
    <scope>NUCLEOTIDE SEQUENCE</scope>
    <source>
        <strain evidence="2">BT702</strain>
    </source>
</reference>
<evidence type="ECO:0000313" key="2">
    <source>
        <dbReference type="EMBL" id="MBD2704953.1"/>
    </source>
</evidence>
<dbReference type="InterPro" id="IPR041657">
    <property type="entry name" value="HTH_17"/>
</dbReference>
<keyword evidence="3" id="KW-1185">Reference proteome</keyword>
<dbReference type="RefSeq" id="WP_190891932.1">
    <property type="nucleotide sequence ID" value="NZ_JACWZY010000040.1"/>
</dbReference>
<feature type="domain" description="Helix-turn-helix" evidence="1">
    <location>
        <begin position="39"/>
        <end position="84"/>
    </location>
</feature>
<gene>
    <name evidence="2" type="ORF">IC229_30260</name>
</gene>